<dbReference type="RefSeq" id="WP_169662124.1">
    <property type="nucleotide sequence ID" value="NZ_CP076133.1"/>
</dbReference>
<keyword evidence="3" id="KW-0285">Flavoprotein</keyword>
<gene>
    <name evidence="6" type="ORF">KMW28_22540</name>
</gene>
<evidence type="ECO:0000256" key="3">
    <source>
        <dbReference type="ARBA" id="ARBA00022630"/>
    </source>
</evidence>
<evidence type="ECO:0000313" key="7">
    <source>
        <dbReference type="Proteomes" id="UP000678679"/>
    </source>
</evidence>
<dbReference type="InterPro" id="IPR052542">
    <property type="entry name" value="Cholesterol_Oxidase"/>
</dbReference>
<dbReference type="AlphaFoldDB" id="A0AAX1NC87"/>
<dbReference type="GO" id="GO:0016491">
    <property type="term" value="F:oxidoreductase activity"/>
    <property type="evidence" value="ECO:0007669"/>
    <property type="project" value="UniProtKB-KW"/>
</dbReference>
<sequence length="360" mass="41382">MAKIMTDFKTYNIKTQDGVSLTLKRYCKSKKGDSVLMLHGLTSNSKTFDSGYFKNMKDYFLENAYEDVWILDWRGSSIYKDKYTNKNHNIDEVANYDIPETVEFIQSIIGVNKLHIVSICIGSMALSMSLVTNKLKNIESVTLATMGLYPKLPDNVLYKLYAIPTIAKKLLNLKKLEVVDKKISLKSGNYLLSLMAKLNNKCPNATCRNLNYLWGDGSYNTLFNHDNLTKKVHDNLQEFFGAVSLSYFQHIKLMLMNASVVSQDASINYLDLSNNFNTRVLLITGEDNHVWYDSTQEYFKILETYFTTDNFVLKTFPNYGHWDIYTGKNAYNDVFPSILKFMNTKNEDGITKVEVNEFSI</sequence>
<keyword evidence="7" id="KW-1185">Reference proteome</keyword>
<organism evidence="6 7">
    <name type="scientific">Flammeovirga yaeyamensis</name>
    <dbReference type="NCBI Taxonomy" id="367791"/>
    <lineage>
        <taxon>Bacteria</taxon>
        <taxon>Pseudomonadati</taxon>
        <taxon>Bacteroidota</taxon>
        <taxon>Cytophagia</taxon>
        <taxon>Cytophagales</taxon>
        <taxon>Flammeovirgaceae</taxon>
        <taxon>Flammeovirga</taxon>
    </lineage>
</organism>
<name>A0AAX1NC87_9BACT</name>
<dbReference type="EMBL" id="CP076133">
    <property type="protein sequence ID" value="QWG05205.1"/>
    <property type="molecule type" value="Genomic_DNA"/>
</dbReference>
<comment type="similarity">
    <text evidence="2">Belongs to the GMC oxidoreductase family.</text>
</comment>
<reference evidence="6 7" key="1">
    <citation type="submission" date="2021-05" db="EMBL/GenBank/DDBJ databases">
        <title>Comparative genomic studies on the polysaccharide-degrading batcterial strains of the Flammeovirga genus.</title>
        <authorList>
            <person name="Zewei F."/>
            <person name="Zheng Z."/>
            <person name="Yu L."/>
            <person name="Ruyue G."/>
            <person name="Yanhong M."/>
            <person name="Yuanyuan C."/>
            <person name="Jingyan G."/>
            <person name="Wenjun H."/>
        </authorList>
    </citation>
    <scope>NUCLEOTIDE SEQUENCE [LARGE SCALE GENOMIC DNA]</scope>
    <source>
        <strain evidence="6 7">NBRC:100898</strain>
    </source>
</reference>
<accession>A0AAX1NC87</accession>
<dbReference type="KEGG" id="fya:KMW28_22540"/>
<dbReference type="Gene3D" id="3.40.50.1820">
    <property type="entry name" value="alpha/beta hydrolase"/>
    <property type="match status" value="1"/>
</dbReference>
<keyword evidence="6" id="KW-0378">Hydrolase</keyword>
<evidence type="ECO:0000256" key="5">
    <source>
        <dbReference type="ARBA" id="ARBA00023002"/>
    </source>
</evidence>
<evidence type="ECO:0000256" key="2">
    <source>
        <dbReference type="ARBA" id="ARBA00010790"/>
    </source>
</evidence>
<dbReference type="InterPro" id="IPR029058">
    <property type="entry name" value="AB_hydrolase_fold"/>
</dbReference>
<evidence type="ECO:0000256" key="4">
    <source>
        <dbReference type="ARBA" id="ARBA00022827"/>
    </source>
</evidence>
<protein>
    <submittedName>
        <fullName evidence="6">Alpha/beta hydrolase</fullName>
    </submittedName>
</protein>
<evidence type="ECO:0000256" key="1">
    <source>
        <dbReference type="ARBA" id="ARBA00001974"/>
    </source>
</evidence>
<keyword evidence="5" id="KW-0560">Oxidoreductase</keyword>
<dbReference type="PANTHER" id="PTHR47470">
    <property type="entry name" value="CHOLESTEROL OXIDASE"/>
    <property type="match status" value="1"/>
</dbReference>
<proteinExistence type="inferred from homology"/>
<dbReference type="Proteomes" id="UP000678679">
    <property type="component" value="Chromosome 2"/>
</dbReference>
<evidence type="ECO:0000313" key="6">
    <source>
        <dbReference type="EMBL" id="QWG05205.1"/>
    </source>
</evidence>
<keyword evidence="4" id="KW-0274">FAD</keyword>
<comment type="cofactor">
    <cofactor evidence="1">
        <name>FAD</name>
        <dbReference type="ChEBI" id="CHEBI:57692"/>
    </cofactor>
</comment>
<dbReference type="SUPFAM" id="SSF53474">
    <property type="entry name" value="alpha/beta-Hydrolases"/>
    <property type="match status" value="1"/>
</dbReference>
<dbReference type="PANTHER" id="PTHR47470:SF1">
    <property type="entry name" value="FAD-DEPENDENT OXIDOREDUCTASE 2 FAD BINDING DOMAIN-CONTAINING PROTEIN"/>
    <property type="match status" value="1"/>
</dbReference>
<dbReference type="GO" id="GO:0016787">
    <property type="term" value="F:hydrolase activity"/>
    <property type="evidence" value="ECO:0007669"/>
    <property type="project" value="UniProtKB-KW"/>
</dbReference>